<evidence type="ECO:0000313" key="2">
    <source>
        <dbReference type="EMBL" id="ALA59172.1"/>
    </source>
</evidence>
<dbReference type="SUPFAM" id="SSF49503">
    <property type="entry name" value="Cupredoxins"/>
    <property type="match status" value="1"/>
</dbReference>
<gene>
    <name evidence="2" type="ORF">NITMOv2_2762</name>
</gene>
<organism evidence="2 3">
    <name type="scientific">Nitrospira moscoviensis</name>
    <dbReference type="NCBI Taxonomy" id="42253"/>
    <lineage>
        <taxon>Bacteria</taxon>
        <taxon>Pseudomonadati</taxon>
        <taxon>Nitrospirota</taxon>
        <taxon>Nitrospiria</taxon>
        <taxon>Nitrospirales</taxon>
        <taxon>Nitrospiraceae</taxon>
        <taxon>Nitrospira</taxon>
    </lineage>
</organism>
<dbReference type="InterPro" id="IPR033138">
    <property type="entry name" value="Cu_oxidase_CS"/>
</dbReference>
<proteinExistence type="predicted"/>
<sequence length="176" mass="19307">MIAAALIAGCDYVRLLRPSVLKQLDPDVAALVNELPEVDRQNKAIIGRLFPHGGLAHAREATDGPMSVEIRIPEGQFVWEPAIIVMPRPGDLQLDFLNEDSFSHHAALLPSNGDRQYLLLPTHTRGRATIRLDGPGYYWFGCPVANHAGRGMLGLILVRGDVPDGARLDRPVQPRP</sequence>
<dbReference type="InterPro" id="IPR008972">
    <property type="entry name" value="Cupredoxin"/>
</dbReference>
<dbReference type="AlphaFoldDB" id="A0A0K2GEY0"/>
<dbReference type="NCBIfam" id="TIGR04339">
    <property type="entry name" value="PQQ_MSMEG_3727"/>
    <property type="match status" value="1"/>
</dbReference>
<dbReference type="OrthoDB" id="4953083at2"/>
<reference evidence="2 3" key="1">
    <citation type="journal article" date="2015" name="Proc. Natl. Acad. Sci. U.S.A.">
        <title>Expanded metabolic versatility of ubiquitous nitrite-oxidizing bacteria from the genus Nitrospira.</title>
        <authorList>
            <person name="Koch H."/>
            <person name="Lucker S."/>
            <person name="Albertsen M."/>
            <person name="Kitzinger K."/>
            <person name="Herbold C."/>
            <person name="Spieck E."/>
            <person name="Nielsen P.H."/>
            <person name="Wagner M."/>
            <person name="Daims H."/>
        </authorList>
    </citation>
    <scope>NUCLEOTIDE SEQUENCE [LARGE SCALE GENOMIC DNA]</scope>
    <source>
        <strain evidence="2 3">NSP M-1</strain>
    </source>
</reference>
<dbReference type="InterPro" id="IPR027590">
    <property type="entry name" value="PQQ_MSMEG_3727"/>
</dbReference>
<dbReference type="PATRIC" id="fig|42253.5.peg.2732"/>
<protein>
    <recommendedName>
        <fullName evidence="4">Copper oxidase</fullName>
    </recommendedName>
</protein>
<dbReference type="GO" id="GO:0046872">
    <property type="term" value="F:metal ion binding"/>
    <property type="evidence" value="ECO:0007669"/>
    <property type="project" value="UniProtKB-KW"/>
</dbReference>
<name>A0A0K2GEY0_NITMO</name>
<dbReference type="PROSITE" id="PS00079">
    <property type="entry name" value="MULTICOPPER_OXIDASE1"/>
    <property type="match status" value="1"/>
</dbReference>
<dbReference type="KEGG" id="nmv:NITMOv2_2762"/>
<dbReference type="EMBL" id="CP011801">
    <property type="protein sequence ID" value="ALA59172.1"/>
    <property type="molecule type" value="Genomic_DNA"/>
</dbReference>
<keyword evidence="1" id="KW-0479">Metal-binding</keyword>
<dbReference type="Pfam" id="PF23509">
    <property type="entry name" value="MSMEG_3727_PQQ-assoc"/>
    <property type="match status" value="1"/>
</dbReference>
<keyword evidence="3" id="KW-1185">Reference proteome</keyword>
<evidence type="ECO:0000313" key="3">
    <source>
        <dbReference type="Proteomes" id="UP000069205"/>
    </source>
</evidence>
<evidence type="ECO:0008006" key="4">
    <source>
        <dbReference type="Google" id="ProtNLM"/>
    </source>
</evidence>
<accession>A0A0K2GEY0</accession>
<evidence type="ECO:0000256" key="1">
    <source>
        <dbReference type="ARBA" id="ARBA00022723"/>
    </source>
</evidence>
<dbReference type="STRING" id="42253.NITMOv2_2762"/>
<dbReference type="Proteomes" id="UP000069205">
    <property type="component" value="Chromosome"/>
</dbReference>
<dbReference type="Gene3D" id="2.60.40.420">
    <property type="entry name" value="Cupredoxins - blue copper proteins"/>
    <property type="match status" value="1"/>
</dbReference>